<gene>
    <name evidence="3" type="ORF">HPULCUR_009238</name>
</gene>
<dbReference type="Pfam" id="PF20499">
    <property type="entry name" value="DUF6729"/>
    <property type="match status" value="1"/>
</dbReference>
<feature type="compositionally biased region" description="Acidic residues" evidence="1">
    <location>
        <begin position="115"/>
        <end position="128"/>
    </location>
</feature>
<accession>A0ABP9Y9W1</accession>
<proteinExistence type="predicted"/>
<feature type="region of interest" description="Disordered" evidence="1">
    <location>
        <begin position="98"/>
        <end position="128"/>
    </location>
</feature>
<comment type="caution">
    <text evidence="3">The sequence shown here is derived from an EMBL/GenBank/DDBJ whole genome shotgun (WGS) entry which is preliminary data.</text>
</comment>
<name>A0ABP9Y9W1_9FUNG</name>
<feature type="compositionally biased region" description="Low complexity" evidence="1">
    <location>
        <begin position="1"/>
        <end position="13"/>
    </location>
</feature>
<dbReference type="EMBL" id="BAABUJ010000030">
    <property type="protein sequence ID" value="GAA5803754.1"/>
    <property type="molecule type" value="Genomic_DNA"/>
</dbReference>
<dbReference type="PANTHER" id="PTHR24401:SF29">
    <property type="entry name" value="SI:CH211-243P7.3-RELATED"/>
    <property type="match status" value="1"/>
</dbReference>
<evidence type="ECO:0000256" key="1">
    <source>
        <dbReference type="SAM" id="MobiDB-lite"/>
    </source>
</evidence>
<feature type="region of interest" description="Disordered" evidence="1">
    <location>
        <begin position="1"/>
        <end position="68"/>
    </location>
</feature>
<dbReference type="InterPro" id="IPR046616">
    <property type="entry name" value="DUF6729"/>
</dbReference>
<dbReference type="InterPro" id="IPR036397">
    <property type="entry name" value="RNaseH_sf"/>
</dbReference>
<feature type="domain" description="DUF6729" evidence="2">
    <location>
        <begin position="189"/>
        <end position="286"/>
    </location>
</feature>
<keyword evidence="4" id="KW-1185">Reference proteome</keyword>
<sequence>MFGSNPSNKNGGISKKKPGPKVGSKRDPRANRPGPKRLMDQPNLQQQLLDQMTLFQSSSSSSSTLQDDQQVSSFNIINSEEGASSLCDNVTQDVEDNVPSVATSNDNNLSQATIENEDAEEGTESDEEDIQNFNNVKDNLVEDPIVQEYTEDEFEVVDEEAGGSTCEDRFVIKYLASIQSRLKGGVMPLECTRAVCRTKFSGCDQDIVKQLNPGHQRAFPAILTHKSGISKDLCNVMRPLFQHGVGPNRLSKVIRILYTQRFDELQFVYYNGINDFKPNVASQLLNGAESQTFDQFSNFSDRMKYNGYTPSSNYLSYVYSSLVAEYQIFIDQHTSQFDGIILKLDHSFKIIKHMGKVNDISTFNGLFTVLNEYGEIRMQLLVPAKGHSCLRPSFNNMMNSYRKYNLDMPQVAYTDNVTGDRKFLEEVIPSLTENVLHVAPSQAELIDRNSQYNRFPVATIPSGVNVTVFSTKDDINAACDTILDMVRDNNSELCVGFDIEWAPSFVYPIGVRARLTGPSIPVALVQIYSDIGTLCYDKEVATRRNYSLQRICGEVLMLNLLKRADIRKSNWEMDTLSPEHVQYAAVDAHISLRIYKKPKDLETVKKLVTSRTPPGTFVALYASSADKAFPAALDYLRDMLSRESSVARSQELLYYGSECLIGMEVVKVLIPGILLNRYKNGLSLDDFN</sequence>
<feature type="compositionally biased region" description="Low complexity" evidence="1">
    <location>
        <begin position="40"/>
        <end position="68"/>
    </location>
</feature>
<evidence type="ECO:0000313" key="3">
    <source>
        <dbReference type="EMBL" id="GAA5803754.1"/>
    </source>
</evidence>
<dbReference type="Proteomes" id="UP001476247">
    <property type="component" value="Unassembled WGS sequence"/>
</dbReference>
<organism evidence="3 4">
    <name type="scientific">Helicostylum pulchrum</name>
    <dbReference type="NCBI Taxonomy" id="562976"/>
    <lineage>
        <taxon>Eukaryota</taxon>
        <taxon>Fungi</taxon>
        <taxon>Fungi incertae sedis</taxon>
        <taxon>Mucoromycota</taxon>
        <taxon>Mucoromycotina</taxon>
        <taxon>Mucoromycetes</taxon>
        <taxon>Mucorales</taxon>
        <taxon>Mucorineae</taxon>
        <taxon>Mucoraceae</taxon>
        <taxon>Helicostylum</taxon>
    </lineage>
</organism>
<dbReference type="SUPFAM" id="SSF53098">
    <property type="entry name" value="Ribonuclease H-like"/>
    <property type="match status" value="1"/>
</dbReference>
<dbReference type="Gene3D" id="3.30.420.10">
    <property type="entry name" value="Ribonuclease H-like superfamily/Ribonuclease H"/>
    <property type="match status" value="2"/>
</dbReference>
<feature type="compositionally biased region" description="Polar residues" evidence="1">
    <location>
        <begin position="100"/>
        <end position="114"/>
    </location>
</feature>
<dbReference type="InterPro" id="IPR012337">
    <property type="entry name" value="RNaseH-like_sf"/>
</dbReference>
<evidence type="ECO:0000259" key="2">
    <source>
        <dbReference type="Pfam" id="PF20499"/>
    </source>
</evidence>
<protein>
    <recommendedName>
        <fullName evidence="2">DUF6729 domain-containing protein</fullName>
    </recommendedName>
</protein>
<evidence type="ECO:0000313" key="4">
    <source>
        <dbReference type="Proteomes" id="UP001476247"/>
    </source>
</evidence>
<reference evidence="3 4" key="1">
    <citation type="submission" date="2024-04" db="EMBL/GenBank/DDBJ databases">
        <title>genome sequences of Mucor flavus KT1a and Helicostylum pulchrum KT1b strains isolation_sourced from the surface of a dry-aged beef.</title>
        <authorList>
            <person name="Toyotome T."/>
            <person name="Hosono M."/>
            <person name="Torimaru M."/>
            <person name="Fukuda K."/>
            <person name="Mikami N."/>
        </authorList>
    </citation>
    <scope>NUCLEOTIDE SEQUENCE [LARGE SCALE GENOMIC DNA]</scope>
    <source>
        <strain evidence="3 4">KT1b</strain>
    </source>
</reference>
<dbReference type="PANTHER" id="PTHR24401">
    <property type="entry name" value="SI:CH211-243P7.3-RELATED"/>
    <property type="match status" value="1"/>
</dbReference>